<evidence type="ECO:0000313" key="3">
    <source>
        <dbReference type="Proteomes" id="UP000479710"/>
    </source>
</evidence>
<dbReference type="AlphaFoldDB" id="A0A6G1D163"/>
<keyword evidence="3" id="KW-1185">Reference proteome</keyword>
<accession>A0A6G1D163</accession>
<gene>
    <name evidence="2" type="ORF">E2562_009108</name>
</gene>
<dbReference type="Proteomes" id="UP000479710">
    <property type="component" value="Unassembled WGS sequence"/>
</dbReference>
<evidence type="ECO:0000313" key="2">
    <source>
        <dbReference type="EMBL" id="KAF0906110.1"/>
    </source>
</evidence>
<proteinExistence type="predicted"/>
<dbReference type="InterPro" id="IPR006566">
    <property type="entry name" value="FBD"/>
</dbReference>
<protein>
    <recommendedName>
        <fullName evidence="1">FBD domain-containing protein</fullName>
    </recommendedName>
</protein>
<comment type="caution">
    <text evidence="2">The sequence shown here is derived from an EMBL/GenBank/DDBJ whole genome shotgun (WGS) entry which is preliminary data.</text>
</comment>
<reference evidence="2 3" key="1">
    <citation type="submission" date="2019-11" db="EMBL/GenBank/DDBJ databases">
        <title>Whole genome sequence of Oryza granulata.</title>
        <authorList>
            <person name="Li W."/>
        </authorList>
    </citation>
    <scope>NUCLEOTIDE SEQUENCE [LARGE SCALE GENOMIC DNA]</scope>
    <source>
        <strain evidence="3">cv. Menghai</strain>
        <tissue evidence="2">Leaf</tissue>
    </source>
</reference>
<organism evidence="2 3">
    <name type="scientific">Oryza meyeriana var. granulata</name>
    <dbReference type="NCBI Taxonomy" id="110450"/>
    <lineage>
        <taxon>Eukaryota</taxon>
        <taxon>Viridiplantae</taxon>
        <taxon>Streptophyta</taxon>
        <taxon>Embryophyta</taxon>
        <taxon>Tracheophyta</taxon>
        <taxon>Spermatophyta</taxon>
        <taxon>Magnoliopsida</taxon>
        <taxon>Liliopsida</taxon>
        <taxon>Poales</taxon>
        <taxon>Poaceae</taxon>
        <taxon>BOP clade</taxon>
        <taxon>Oryzoideae</taxon>
        <taxon>Oryzeae</taxon>
        <taxon>Oryzinae</taxon>
        <taxon>Oryza</taxon>
        <taxon>Oryza meyeriana</taxon>
    </lineage>
</organism>
<sequence>MDGFLCLQNLETRDNSYNVMYQLPMTTNTSAGVTNVEIPNEVSEEAPEFISNVNTKFLQETGPIECVRSHLKMMVLRGFQGE</sequence>
<dbReference type="Pfam" id="PF08387">
    <property type="entry name" value="FBD"/>
    <property type="match status" value="1"/>
</dbReference>
<name>A0A6G1D163_9ORYZ</name>
<feature type="domain" description="FBD" evidence="1">
    <location>
        <begin position="59"/>
        <end position="82"/>
    </location>
</feature>
<dbReference type="EMBL" id="SPHZ02000007">
    <property type="protein sequence ID" value="KAF0906110.1"/>
    <property type="molecule type" value="Genomic_DNA"/>
</dbReference>
<evidence type="ECO:0000259" key="1">
    <source>
        <dbReference type="Pfam" id="PF08387"/>
    </source>
</evidence>